<accession>A0A0E4BXD1</accession>
<dbReference type="EMBL" id="AP014685">
    <property type="protein sequence ID" value="BAR62517.1"/>
    <property type="molecule type" value="Genomic_DNA"/>
</dbReference>
<dbReference type="AlphaFoldDB" id="A0A0E4BXD1"/>
<evidence type="ECO:0000313" key="2">
    <source>
        <dbReference type="Proteomes" id="UP000063308"/>
    </source>
</evidence>
<name>A0A0E4BXD1_9BRAD</name>
<organism evidence="1 2">
    <name type="scientific">Bradyrhizobium diazoefficiens</name>
    <dbReference type="NCBI Taxonomy" id="1355477"/>
    <lineage>
        <taxon>Bacteria</taxon>
        <taxon>Pseudomonadati</taxon>
        <taxon>Pseudomonadota</taxon>
        <taxon>Alphaproteobacteria</taxon>
        <taxon>Hyphomicrobiales</taxon>
        <taxon>Nitrobacteraceae</taxon>
        <taxon>Bradyrhizobium</taxon>
    </lineage>
</organism>
<evidence type="ECO:0000313" key="1">
    <source>
        <dbReference type="EMBL" id="BAR62517.1"/>
    </source>
</evidence>
<gene>
    <name evidence="1" type="ORF">NK6_9378</name>
</gene>
<dbReference type="Proteomes" id="UP000063308">
    <property type="component" value="Chromosome"/>
</dbReference>
<proteinExistence type="predicted"/>
<sequence>MLNVTNRRHGLSWQKHALCDGCRSQFDAAVKHAQVHVCGIAAIFALLRHQILQIVAQLWHIIAVVIATEGDAVTRPHTNPPYWPVGSGLIVAPPSGLPSKQAATA</sequence>
<protein>
    <submittedName>
        <fullName evidence="1">Uncharacterized protein</fullName>
    </submittedName>
</protein>
<reference evidence="1 2" key="1">
    <citation type="submission" date="2014-11" db="EMBL/GenBank/DDBJ databases">
        <title>Symbiosis island explosion on the genome of extra-slow-growing strains of soybean bradyrhizobia with massive insertion sequences.</title>
        <authorList>
            <person name="Iida T."/>
            <person name="Minamisawa K."/>
        </authorList>
    </citation>
    <scope>NUCLEOTIDE SEQUENCE [LARGE SCALE GENOMIC DNA]</scope>
    <source>
        <strain evidence="1 2">NK6</strain>
    </source>
</reference>